<dbReference type="RefSeq" id="WP_323979964.1">
    <property type="nucleotide sequence ID" value="NZ_JAYKBV010000018.1"/>
</dbReference>
<reference evidence="1 2" key="1">
    <citation type="submission" date="2023-12" db="EMBL/GenBank/DDBJ databases">
        <title>Genomic sequences of Capnocytophaga and Parvimonas strains.</title>
        <authorList>
            <person name="Watt R.M."/>
            <person name="Wang M."/>
            <person name="Yang T."/>
            <person name="Tong W.M."/>
        </authorList>
    </citation>
    <scope>NUCLEOTIDE SEQUENCE [LARGE SCALE GENOMIC DNA]</scope>
    <source>
        <strain evidence="1 2">CCUG 13156</strain>
    </source>
</reference>
<protein>
    <submittedName>
        <fullName evidence="1">Uncharacterized protein</fullName>
    </submittedName>
</protein>
<dbReference type="Proteomes" id="UP001324270">
    <property type="component" value="Unassembled WGS sequence"/>
</dbReference>
<dbReference type="EMBL" id="JAYKBV010000018">
    <property type="protein sequence ID" value="MEB3041328.1"/>
    <property type="molecule type" value="Genomic_DNA"/>
</dbReference>
<evidence type="ECO:0000313" key="1">
    <source>
        <dbReference type="EMBL" id="MEB3041328.1"/>
    </source>
</evidence>
<name>A0ABU5YBJ3_9FLAO</name>
<comment type="caution">
    <text evidence="1">The sequence shown here is derived from an EMBL/GenBank/DDBJ whole genome shotgun (WGS) entry which is preliminary data.</text>
</comment>
<gene>
    <name evidence="1" type="ORF">VJJ49_11600</name>
</gene>
<evidence type="ECO:0000313" key="2">
    <source>
        <dbReference type="Proteomes" id="UP001324270"/>
    </source>
</evidence>
<proteinExistence type="predicted"/>
<sequence length="80" mass="9188">MNNTELKRHLKRKLERVTMLKLSLEGTVRELASEIISLNEELALVEGGKSSKKKTTTPDISKYTTKFYAEFEKARQNSDL</sequence>
<keyword evidence="2" id="KW-1185">Reference proteome</keyword>
<accession>A0ABU5YBJ3</accession>
<organism evidence="1 2">
    <name type="scientific">Capnocytophaga gingivalis</name>
    <dbReference type="NCBI Taxonomy" id="1017"/>
    <lineage>
        <taxon>Bacteria</taxon>
        <taxon>Pseudomonadati</taxon>
        <taxon>Bacteroidota</taxon>
        <taxon>Flavobacteriia</taxon>
        <taxon>Flavobacteriales</taxon>
        <taxon>Flavobacteriaceae</taxon>
        <taxon>Capnocytophaga</taxon>
    </lineage>
</organism>